<dbReference type="Gene3D" id="1.10.357.10">
    <property type="entry name" value="Tetracycline Repressor, domain 2"/>
    <property type="match status" value="1"/>
</dbReference>
<organism evidence="4 5">
    <name type="scientific">Kibdelosporangium banguiense</name>
    <dbReference type="NCBI Taxonomy" id="1365924"/>
    <lineage>
        <taxon>Bacteria</taxon>
        <taxon>Bacillati</taxon>
        <taxon>Actinomycetota</taxon>
        <taxon>Actinomycetes</taxon>
        <taxon>Pseudonocardiales</taxon>
        <taxon>Pseudonocardiaceae</taxon>
        <taxon>Kibdelosporangium</taxon>
    </lineage>
</organism>
<sequence length="181" mass="19388">MARPRSPVTDEDIAAAAAARLARHGLTALTLKQVADDVGLVPATLLVRFSSKAQLLLATTRWSRERMQAMLRDSVTGVNDGHAGHLVSTLVKLTGVDEPASIRTVVRLRDLGMSFKQSAADYATAMRHELRCLLDADRVCATRVEPLAERLFLLYSGLAVVEPPVRTGQASAVLTACLASG</sequence>
<dbReference type="PROSITE" id="PS50977">
    <property type="entry name" value="HTH_TETR_2"/>
    <property type="match status" value="1"/>
</dbReference>
<evidence type="ECO:0000313" key="5">
    <source>
        <dbReference type="Proteomes" id="UP001519332"/>
    </source>
</evidence>
<evidence type="ECO:0000259" key="3">
    <source>
        <dbReference type="PROSITE" id="PS50977"/>
    </source>
</evidence>
<evidence type="ECO:0000256" key="1">
    <source>
        <dbReference type="ARBA" id="ARBA00023125"/>
    </source>
</evidence>
<dbReference type="Proteomes" id="UP001519332">
    <property type="component" value="Unassembled WGS sequence"/>
</dbReference>
<keyword evidence="1 2" id="KW-0238">DNA-binding</keyword>
<dbReference type="InterPro" id="IPR001647">
    <property type="entry name" value="HTH_TetR"/>
</dbReference>
<comment type="caution">
    <text evidence="4">The sequence shown here is derived from an EMBL/GenBank/DDBJ whole genome shotgun (WGS) entry which is preliminary data.</text>
</comment>
<dbReference type="InterPro" id="IPR009057">
    <property type="entry name" value="Homeodomain-like_sf"/>
</dbReference>
<reference evidence="4 5" key="1">
    <citation type="submission" date="2021-03" db="EMBL/GenBank/DDBJ databases">
        <title>Sequencing the genomes of 1000 actinobacteria strains.</title>
        <authorList>
            <person name="Klenk H.-P."/>
        </authorList>
    </citation>
    <scope>NUCLEOTIDE SEQUENCE [LARGE SCALE GENOMIC DNA]</scope>
    <source>
        <strain evidence="4 5">DSM 46670</strain>
    </source>
</reference>
<feature type="domain" description="HTH tetR-type" evidence="3">
    <location>
        <begin position="7"/>
        <end position="67"/>
    </location>
</feature>
<evidence type="ECO:0000313" key="4">
    <source>
        <dbReference type="EMBL" id="MBP2329387.1"/>
    </source>
</evidence>
<feature type="DNA-binding region" description="H-T-H motif" evidence="2">
    <location>
        <begin position="30"/>
        <end position="49"/>
    </location>
</feature>
<gene>
    <name evidence="4" type="ORF">JOF56_009772</name>
</gene>
<dbReference type="RefSeq" id="WP_209646188.1">
    <property type="nucleotide sequence ID" value="NZ_JAGINW010000001.1"/>
</dbReference>
<protein>
    <submittedName>
        <fullName evidence="4">AcrR family transcriptional regulator</fullName>
    </submittedName>
</protein>
<proteinExistence type="predicted"/>
<evidence type="ECO:0000256" key="2">
    <source>
        <dbReference type="PROSITE-ProRule" id="PRU00335"/>
    </source>
</evidence>
<dbReference type="Pfam" id="PF00440">
    <property type="entry name" value="TetR_N"/>
    <property type="match status" value="1"/>
</dbReference>
<name>A0ABS4TYA2_9PSEU</name>
<accession>A0ABS4TYA2</accession>
<dbReference type="EMBL" id="JAGINW010000001">
    <property type="protein sequence ID" value="MBP2329387.1"/>
    <property type="molecule type" value="Genomic_DNA"/>
</dbReference>
<dbReference type="SUPFAM" id="SSF46689">
    <property type="entry name" value="Homeodomain-like"/>
    <property type="match status" value="1"/>
</dbReference>
<keyword evidence="5" id="KW-1185">Reference proteome</keyword>